<dbReference type="Proteomes" id="UP000176493">
    <property type="component" value="Unassembled WGS sequence"/>
</dbReference>
<dbReference type="GO" id="GO:0002949">
    <property type="term" value="P:tRNA threonylcarbamoyladenosine modification"/>
    <property type="evidence" value="ECO:0007669"/>
    <property type="project" value="InterPro"/>
</dbReference>
<dbReference type="SUPFAM" id="SSF52540">
    <property type="entry name" value="P-loop containing nucleoside triphosphate hydrolases"/>
    <property type="match status" value="1"/>
</dbReference>
<dbReference type="EMBL" id="MHRJ01000016">
    <property type="protein sequence ID" value="OHA23072.1"/>
    <property type="molecule type" value="Genomic_DNA"/>
</dbReference>
<evidence type="ECO:0000256" key="5">
    <source>
        <dbReference type="ARBA" id="ARBA00022694"/>
    </source>
</evidence>
<reference evidence="11 12" key="1">
    <citation type="journal article" date="2016" name="Nat. Commun.">
        <title>Thousands of microbial genomes shed light on interconnected biogeochemical processes in an aquifer system.</title>
        <authorList>
            <person name="Anantharaman K."/>
            <person name="Brown C.T."/>
            <person name="Hug L.A."/>
            <person name="Sharon I."/>
            <person name="Castelle C.J."/>
            <person name="Probst A.J."/>
            <person name="Thomas B.C."/>
            <person name="Singh A."/>
            <person name="Wilkins M.J."/>
            <person name="Karaoz U."/>
            <person name="Brodie E.L."/>
            <person name="Williams K.H."/>
            <person name="Hubbard S.S."/>
            <person name="Banfield J.F."/>
        </authorList>
    </citation>
    <scope>NUCLEOTIDE SEQUENCE [LARGE SCALE GENOMIC DNA]</scope>
</reference>
<dbReference type="InterPro" id="IPR027417">
    <property type="entry name" value="P-loop_NTPase"/>
</dbReference>
<sequence>MEQLQTAARDFIRALTPLSNQATVVGLYGDLGSGKTTFTQAIGRALGITDPMQSPTFVLIKQYPLPVSKRYTLNAIRYLIHVDAYRLKNSDELRNLCFGELLADPRNLIFVEWADRVVDILPENHRKLNFRFIDEKTREISFS</sequence>
<keyword evidence="6" id="KW-0479">Metal-binding</keyword>
<name>A0A1G2MJB0_9BACT</name>
<evidence type="ECO:0000256" key="6">
    <source>
        <dbReference type="ARBA" id="ARBA00022723"/>
    </source>
</evidence>
<keyword evidence="8" id="KW-0067">ATP-binding</keyword>
<evidence type="ECO:0000256" key="4">
    <source>
        <dbReference type="ARBA" id="ARBA00022490"/>
    </source>
</evidence>
<gene>
    <name evidence="11" type="ORF">A2W52_00345</name>
</gene>
<dbReference type="GO" id="GO:0005524">
    <property type="term" value="F:ATP binding"/>
    <property type="evidence" value="ECO:0007669"/>
    <property type="project" value="UniProtKB-KW"/>
</dbReference>
<keyword evidence="9" id="KW-0460">Magnesium</keyword>
<keyword evidence="7" id="KW-0547">Nucleotide-binding</keyword>
<dbReference type="GO" id="GO:0016740">
    <property type="term" value="F:transferase activity"/>
    <property type="evidence" value="ECO:0007669"/>
    <property type="project" value="UniProtKB-KW"/>
</dbReference>
<dbReference type="Pfam" id="PF02367">
    <property type="entry name" value="TsaE"/>
    <property type="match status" value="1"/>
</dbReference>
<evidence type="ECO:0000256" key="8">
    <source>
        <dbReference type="ARBA" id="ARBA00022840"/>
    </source>
</evidence>
<keyword evidence="11" id="KW-0808">Transferase</keyword>
<dbReference type="GO" id="GO:0046872">
    <property type="term" value="F:metal ion binding"/>
    <property type="evidence" value="ECO:0007669"/>
    <property type="project" value="UniProtKB-KW"/>
</dbReference>
<dbReference type="NCBIfam" id="TIGR00150">
    <property type="entry name" value="T6A_YjeE"/>
    <property type="match status" value="1"/>
</dbReference>
<dbReference type="GO" id="GO:0005737">
    <property type="term" value="C:cytoplasm"/>
    <property type="evidence" value="ECO:0007669"/>
    <property type="project" value="UniProtKB-SubCell"/>
</dbReference>
<evidence type="ECO:0000313" key="11">
    <source>
        <dbReference type="EMBL" id="OHA23072.1"/>
    </source>
</evidence>
<dbReference type="InterPro" id="IPR003442">
    <property type="entry name" value="T6A_TsaE"/>
</dbReference>
<evidence type="ECO:0000256" key="9">
    <source>
        <dbReference type="ARBA" id="ARBA00022842"/>
    </source>
</evidence>
<dbReference type="AlphaFoldDB" id="A0A1G2MJB0"/>
<keyword evidence="5" id="KW-0819">tRNA processing</keyword>
<comment type="similarity">
    <text evidence="2">Belongs to the TsaE family.</text>
</comment>
<evidence type="ECO:0000256" key="10">
    <source>
        <dbReference type="ARBA" id="ARBA00032441"/>
    </source>
</evidence>
<proteinExistence type="inferred from homology"/>
<evidence type="ECO:0000256" key="7">
    <source>
        <dbReference type="ARBA" id="ARBA00022741"/>
    </source>
</evidence>
<comment type="caution">
    <text evidence="11">The sequence shown here is derived from an EMBL/GenBank/DDBJ whole genome shotgun (WGS) entry which is preliminary data.</text>
</comment>
<dbReference type="Gene3D" id="3.40.50.300">
    <property type="entry name" value="P-loop containing nucleotide triphosphate hydrolases"/>
    <property type="match status" value="1"/>
</dbReference>
<dbReference type="PANTHER" id="PTHR33540:SF2">
    <property type="entry name" value="TRNA THREONYLCARBAMOYLADENOSINE BIOSYNTHESIS PROTEIN TSAE"/>
    <property type="match status" value="1"/>
</dbReference>
<protein>
    <recommendedName>
        <fullName evidence="3">tRNA threonylcarbamoyladenosine biosynthesis protein TsaE</fullName>
    </recommendedName>
    <alternativeName>
        <fullName evidence="10">t(6)A37 threonylcarbamoyladenosine biosynthesis protein TsaE</fullName>
    </alternativeName>
</protein>
<evidence type="ECO:0000256" key="3">
    <source>
        <dbReference type="ARBA" id="ARBA00019010"/>
    </source>
</evidence>
<accession>A0A1G2MJB0</accession>
<dbReference type="PANTHER" id="PTHR33540">
    <property type="entry name" value="TRNA THREONYLCARBAMOYLADENOSINE BIOSYNTHESIS PROTEIN TSAE"/>
    <property type="match status" value="1"/>
</dbReference>
<evidence type="ECO:0000313" key="12">
    <source>
        <dbReference type="Proteomes" id="UP000176493"/>
    </source>
</evidence>
<comment type="subcellular location">
    <subcellularLocation>
        <location evidence="1">Cytoplasm</location>
    </subcellularLocation>
</comment>
<organism evidence="11 12">
    <name type="scientific">Candidatus Taylorbacteria bacterium RIFCSPHIGHO2_02_49_25</name>
    <dbReference type="NCBI Taxonomy" id="1802305"/>
    <lineage>
        <taxon>Bacteria</taxon>
        <taxon>Candidatus Tayloriibacteriota</taxon>
    </lineage>
</organism>
<keyword evidence="4" id="KW-0963">Cytoplasm</keyword>
<evidence type="ECO:0000256" key="1">
    <source>
        <dbReference type="ARBA" id="ARBA00004496"/>
    </source>
</evidence>
<evidence type="ECO:0000256" key="2">
    <source>
        <dbReference type="ARBA" id="ARBA00007599"/>
    </source>
</evidence>